<evidence type="ECO:0000256" key="2">
    <source>
        <dbReference type="PIRSR" id="PIRSR640198-2"/>
    </source>
</evidence>
<gene>
    <name evidence="4" type="ORF">niasHS_006255</name>
</gene>
<name>A0ABD2JSX5_HETSC</name>
<evidence type="ECO:0000259" key="3">
    <source>
        <dbReference type="PROSITE" id="PS51459"/>
    </source>
</evidence>
<feature type="domain" description="Fido" evidence="3">
    <location>
        <begin position="49"/>
        <end position="189"/>
    </location>
</feature>
<keyword evidence="2" id="KW-0547">Nucleotide-binding</keyword>
<feature type="domain" description="Fido" evidence="3">
    <location>
        <begin position="181"/>
        <end position="309"/>
    </location>
</feature>
<feature type="active site" evidence="1">
    <location>
        <position position="131"/>
    </location>
</feature>
<keyword evidence="5" id="KW-1185">Reference proteome</keyword>
<protein>
    <recommendedName>
        <fullName evidence="3">Fido domain-containing protein</fullName>
    </recommendedName>
</protein>
<dbReference type="Pfam" id="PF02661">
    <property type="entry name" value="Fic"/>
    <property type="match status" value="2"/>
</dbReference>
<comment type="caution">
    <text evidence="4">The sequence shown here is derived from an EMBL/GenBank/DDBJ whole genome shotgun (WGS) entry which is preliminary data.</text>
</comment>
<dbReference type="PANTHER" id="PTHR13504">
    <property type="entry name" value="FIDO DOMAIN-CONTAINING PROTEIN DDB_G0283145"/>
    <property type="match status" value="1"/>
</dbReference>
<dbReference type="EMBL" id="JBICCN010000107">
    <property type="protein sequence ID" value="KAL3093693.1"/>
    <property type="molecule type" value="Genomic_DNA"/>
</dbReference>
<dbReference type="InterPro" id="IPR040198">
    <property type="entry name" value="Fido_containing"/>
</dbReference>
<dbReference type="AlphaFoldDB" id="A0ABD2JSX5"/>
<dbReference type="Proteomes" id="UP001620645">
    <property type="component" value="Unassembled WGS sequence"/>
</dbReference>
<evidence type="ECO:0000313" key="5">
    <source>
        <dbReference type="Proteomes" id="UP001620645"/>
    </source>
</evidence>
<sequence>MNVQEQQQRDRVERDRVAIIMREAIRLQQHPSSPFEDDAHKYPHPDHVLHVGTVDYYGRPLFTGVYRGQLRPVEREVRVGQHHAVPNRMVRRRMEQFTEWMNLADPRSRRGSALGVQRFAAESFFYFVKIHGFADANGRTGRLLLMLILRRCGYPTFTLSEELRMRFNRELDASTENQLLRKSLNFIKSHCFQGGLFSLECIEGNLGRSNGRRRMEQHIEWMNLADPLSRKGSALSVQSQLCFFFVWAHPWSNGNGRSARVVMSSVLVRAGLNTLVLQPQERQNYDNFLQLEIWAISEHLLIFSCFNISHWKNGRHSEAQQKPFTEEGTITELTDGRTINAEKN</sequence>
<dbReference type="InterPro" id="IPR036597">
    <property type="entry name" value="Fido-like_dom_sf"/>
</dbReference>
<dbReference type="PROSITE" id="PS51459">
    <property type="entry name" value="FIDO"/>
    <property type="match status" value="2"/>
</dbReference>
<dbReference type="Gene3D" id="1.10.3290.10">
    <property type="entry name" value="Fido-like domain"/>
    <property type="match status" value="2"/>
</dbReference>
<keyword evidence="2" id="KW-0067">ATP-binding</keyword>
<reference evidence="4 5" key="1">
    <citation type="submission" date="2024-10" db="EMBL/GenBank/DDBJ databases">
        <authorList>
            <person name="Kim D."/>
        </authorList>
    </citation>
    <scope>NUCLEOTIDE SEQUENCE [LARGE SCALE GENOMIC DNA]</scope>
    <source>
        <strain evidence="4">Taebaek</strain>
    </source>
</reference>
<dbReference type="InterPro" id="IPR003812">
    <property type="entry name" value="Fido"/>
</dbReference>
<proteinExistence type="predicted"/>
<feature type="binding site" evidence="2">
    <location>
        <begin position="135"/>
        <end position="142"/>
    </location>
    <ligand>
        <name>ATP</name>
        <dbReference type="ChEBI" id="CHEBI:30616"/>
    </ligand>
</feature>
<organism evidence="4 5">
    <name type="scientific">Heterodera schachtii</name>
    <name type="common">Sugarbeet cyst nematode worm</name>
    <name type="synonym">Tylenchus schachtii</name>
    <dbReference type="NCBI Taxonomy" id="97005"/>
    <lineage>
        <taxon>Eukaryota</taxon>
        <taxon>Metazoa</taxon>
        <taxon>Ecdysozoa</taxon>
        <taxon>Nematoda</taxon>
        <taxon>Chromadorea</taxon>
        <taxon>Rhabditida</taxon>
        <taxon>Tylenchina</taxon>
        <taxon>Tylenchomorpha</taxon>
        <taxon>Tylenchoidea</taxon>
        <taxon>Heteroderidae</taxon>
        <taxon>Heteroderinae</taxon>
        <taxon>Heterodera</taxon>
    </lineage>
</organism>
<dbReference type="SUPFAM" id="SSF140931">
    <property type="entry name" value="Fic-like"/>
    <property type="match status" value="2"/>
</dbReference>
<dbReference type="PANTHER" id="PTHR13504:SF38">
    <property type="entry name" value="FIDO DOMAIN-CONTAINING PROTEIN"/>
    <property type="match status" value="1"/>
</dbReference>
<evidence type="ECO:0000256" key="1">
    <source>
        <dbReference type="PIRSR" id="PIRSR640198-1"/>
    </source>
</evidence>
<evidence type="ECO:0000313" key="4">
    <source>
        <dbReference type="EMBL" id="KAL3093693.1"/>
    </source>
</evidence>
<accession>A0ABD2JSX5</accession>
<feature type="binding site" evidence="2">
    <location>
        <begin position="79"/>
        <end position="82"/>
    </location>
    <ligand>
        <name>ATP</name>
        <dbReference type="ChEBI" id="CHEBI:30616"/>
    </ligand>
</feature>